<proteinExistence type="predicted"/>
<dbReference type="Proteomes" id="UP000272942">
    <property type="component" value="Unassembled WGS sequence"/>
</dbReference>
<protein>
    <submittedName>
        <fullName evidence="4">Toxoplasma gondii family A protein</fullName>
    </submittedName>
</protein>
<organism evidence="4">
    <name type="scientific">Echinostoma caproni</name>
    <dbReference type="NCBI Taxonomy" id="27848"/>
    <lineage>
        <taxon>Eukaryota</taxon>
        <taxon>Metazoa</taxon>
        <taxon>Spiralia</taxon>
        <taxon>Lophotrochozoa</taxon>
        <taxon>Platyhelminthes</taxon>
        <taxon>Trematoda</taxon>
        <taxon>Digenea</taxon>
        <taxon>Plagiorchiida</taxon>
        <taxon>Echinostomata</taxon>
        <taxon>Echinostomatoidea</taxon>
        <taxon>Echinostomatidae</taxon>
        <taxon>Echinostoma</taxon>
    </lineage>
</organism>
<evidence type="ECO:0000313" key="4">
    <source>
        <dbReference type="WBParaSite" id="ECPE_0001769001-mRNA-1"/>
    </source>
</evidence>
<reference evidence="2 3" key="2">
    <citation type="submission" date="2018-11" db="EMBL/GenBank/DDBJ databases">
        <authorList>
            <consortium name="Pathogen Informatics"/>
        </authorList>
    </citation>
    <scope>NUCLEOTIDE SEQUENCE [LARGE SCALE GENOMIC DNA]</scope>
    <source>
        <strain evidence="2 3">Egypt</strain>
    </source>
</reference>
<dbReference type="EMBL" id="UZAN01070556">
    <property type="protein sequence ID" value="VDP94947.1"/>
    <property type="molecule type" value="Genomic_DNA"/>
</dbReference>
<sequence length="243" mass="25748">TVAEGAPERGESEQPVTKPPAPVAVETGAVGGRNTEDLEPTGDGYPTETEASTGKKNRRKKKPPTSTVAEGAPERGESEQPVTKPPAPVAVETGAVGGRNTEDLEPTGDGYPTETEASTGKKNRRKKKPPTSTVAEGAPERGESEQPVTKPPAPVAVETGAVGGRNTEDLEPTGDGYPTETEASTGKKNRRKKKPPTSLLTSTGALYFEEHFEGVLGRLMIHLFLVFNHCTCYNFPCTHTQLC</sequence>
<feature type="compositionally biased region" description="Basic and acidic residues" evidence="1">
    <location>
        <begin position="1"/>
        <end position="12"/>
    </location>
</feature>
<evidence type="ECO:0000313" key="2">
    <source>
        <dbReference type="EMBL" id="VDP94947.1"/>
    </source>
</evidence>
<accession>A0A183BEL0</accession>
<evidence type="ECO:0000313" key="3">
    <source>
        <dbReference type="Proteomes" id="UP000272942"/>
    </source>
</evidence>
<feature type="region of interest" description="Disordered" evidence="1">
    <location>
        <begin position="1"/>
        <end position="198"/>
    </location>
</feature>
<dbReference type="AlphaFoldDB" id="A0A183BEL0"/>
<dbReference type="WBParaSite" id="ECPE_0001769001-mRNA-1">
    <property type="protein sequence ID" value="ECPE_0001769001-mRNA-1"/>
    <property type="gene ID" value="ECPE_0001769001"/>
</dbReference>
<reference evidence="4" key="1">
    <citation type="submission" date="2016-06" db="UniProtKB">
        <authorList>
            <consortium name="WormBaseParasite"/>
        </authorList>
    </citation>
    <scope>IDENTIFICATION</scope>
</reference>
<gene>
    <name evidence="2" type="ORF">ECPE_LOCUS17645</name>
</gene>
<name>A0A183BEL0_9TREM</name>
<evidence type="ECO:0000256" key="1">
    <source>
        <dbReference type="SAM" id="MobiDB-lite"/>
    </source>
</evidence>
<keyword evidence="3" id="KW-1185">Reference proteome</keyword>